<feature type="transmembrane region" description="Helical" evidence="1">
    <location>
        <begin position="6"/>
        <end position="26"/>
    </location>
</feature>
<dbReference type="PANTHER" id="PTHR43535:SF1">
    <property type="entry name" value="PHOSPHATIDATE CYTIDYLYLTRANSFERASE"/>
    <property type="match status" value="1"/>
</dbReference>
<keyword evidence="1" id="KW-0812">Transmembrane</keyword>
<dbReference type="GO" id="GO:0016779">
    <property type="term" value="F:nucleotidyltransferase activity"/>
    <property type="evidence" value="ECO:0007669"/>
    <property type="project" value="UniProtKB-KW"/>
</dbReference>
<feature type="transmembrane region" description="Helical" evidence="1">
    <location>
        <begin position="47"/>
        <end position="76"/>
    </location>
</feature>
<evidence type="ECO:0000313" key="2">
    <source>
        <dbReference type="EMBL" id="VVE31594.1"/>
    </source>
</evidence>
<feature type="transmembrane region" description="Helical" evidence="1">
    <location>
        <begin position="244"/>
        <end position="265"/>
    </location>
</feature>
<evidence type="ECO:0000256" key="1">
    <source>
        <dbReference type="SAM" id="Phobius"/>
    </source>
</evidence>
<feature type="transmembrane region" description="Helical" evidence="1">
    <location>
        <begin position="220"/>
        <end position="238"/>
    </location>
</feature>
<evidence type="ECO:0000313" key="3">
    <source>
        <dbReference type="Proteomes" id="UP000366945"/>
    </source>
</evidence>
<feature type="transmembrane region" description="Helical" evidence="1">
    <location>
        <begin position="181"/>
        <end position="199"/>
    </location>
</feature>
<organism evidence="2 3">
    <name type="scientific">Pandoraea pneumonica</name>
    <dbReference type="NCBI Taxonomy" id="2508299"/>
    <lineage>
        <taxon>Bacteria</taxon>
        <taxon>Pseudomonadati</taxon>
        <taxon>Pseudomonadota</taxon>
        <taxon>Betaproteobacteria</taxon>
        <taxon>Burkholderiales</taxon>
        <taxon>Burkholderiaceae</taxon>
        <taxon>Pandoraea</taxon>
    </lineage>
</organism>
<dbReference type="Proteomes" id="UP000366945">
    <property type="component" value="Unassembled WGS sequence"/>
</dbReference>
<name>A0A5E4X5I1_9BURK</name>
<gene>
    <name evidence="2" type="primary">cdsA</name>
    <name evidence="2" type="ORF">PPN31114_03691</name>
</gene>
<feature type="transmembrane region" description="Helical" evidence="1">
    <location>
        <begin position="96"/>
        <end position="129"/>
    </location>
</feature>
<dbReference type="PANTHER" id="PTHR43535">
    <property type="entry name" value="PHOSPHATIDATE CYTIDYLYLTRANSFERASE"/>
    <property type="match status" value="1"/>
</dbReference>
<dbReference type="AlphaFoldDB" id="A0A5E4X5I1"/>
<dbReference type="GeneID" id="300405695"/>
<keyword evidence="3" id="KW-1185">Reference proteome</keyword>
<keyword evidence="1" id="KW-1133">Transmembrane helix</keyword>
<keyword evidence="2" id="KW-0808">Transferase</keyword>
<proteinExistence type="predicted"/>
<sequence length="312" mass="34387">MPTIFWQTIIGVIGLLAVASIAGYLLKRRHGPDNDTIRNLNQRVAAWWLMVIVIAGALLLGNYATIVLFAICAFFALREFITLTPTRPADYWPLVLVYYVALPGQFLLLGLGWYGLFTVFIPVYVFFALPAAAALAQDTNGFLERNAKVQWAVMVCVFSLSHAPALLMLQIPGYFTTNAPLLLYFLLVVQSSDVFQYVCGKLWGKRKLSPHVSPSKTWEGLLGGGAMAVVLGALLHGLTPFHHWWQSTLMAFVIVIGGFIGGLVLSAVKRSLGAKDWGVMLTGHGGMLDRLDSICFSAPIFFHLTRYFFTPA</sequence>
<protein>
    <submittedName>
        <fullName evidence="2">Phosphatidate cytidylyltransferase</fullName>
    </submittedName>
</protein>
<keyword evidence="2" id="KW-0548">Nucleotidyltransferase</keyword>
<keyword evidence="1" id="KW-0472">Membrane</keyword>
<reference evidence="2 3" key="1">
    <citation type="submission" date="2019-08" db="EMBL/GenBank/DDBJ databases">
        <authorList>
            <person name="Peeters C."/>
        </authorList>
    </citation>
    <scope>NUCLEOTIDE SEQUENCE [LARGE SCALE GENOMIC DNA]</scope>
    <source>
        <strain evidence="2 3">LMG 31114</strain>
    </source>
</reference>
<dbReference type="OrthoDB" id="9799199at2"/>
<dbReference type="RefSeq" id="WP_150680901.1">
    <property type="nucleotide sequence ID" value="NZ_CABPSK010000003.1"/>
</dbReference>
<dbReference type="Pfam" id="PF01148">
    <property type="entry name" value="CTP_transf_1"/>
    <property type="match status" value="1"/>
</dbReference>
<dbReference type="EMBL" id="CABPSK010000003">
    <property type="protein sequence ID" value="VVE31594.1"/>
    <property type="molecule type" value="Genomic_DNA"/>
</dbReference>
<accession>A0A5E4X5I1</accession>
<dbReference type="GO" id="GO:0009273">
    <property type="term" value="P:peptidoglycan-based cell wall biogenesis"/>
    <property type="evidence" value="ECO:0007669"/>
    <property type="project" value="TreeGrafter"/>
</dbReference>
<dbReference type="GO" id="GO:0005886">
    <property type="term" value="C:plasma membrane"/>
    <property type="evidence" value="ECO:0007669"/>
    <property type="project" value="TreeGrafter"/>
</dbReference>
<feature type="transmembrane region" description="Helical" evidence="1">
    <location>
        <begin position="149"/>
        <end position="169"/>
    </location>
</feature>